<dbReference type="Proteomes" id="UP000092612">
    <property type="component" value="Unassembled WGS sequence"/>
</dbReference>
<protein>
    <recommendedName>
        <fullName evidence="2">CAAX prenyl protease 2/Lysostaphin resistance protein A-like domain-containing protein</fullName>
    </recommendedName>
</protein>
<feature type="transmembrane region" description="Helical" evidence="1">
    <location>
        <begin position="37"/>
        <end position="53"/>
    </location>
</feature>
<evidence type="ECO:0000313" key="3">
    <source>
        <dbReference type="EMBL" id="OBY63261.1"/>
    </source>
</evidence>
<dbReference type="Pfam" id="PF02517">
    <property type="entry name" value="Rce1-like"/>
    <property type="match status" value="1"/>
</dbReference>
<dbReference type="GO" id="GO:0080120">
    <property type="term" value="P:CAAX-box protein maturation"/>
    <property type="evidence" value="ECO:0007669"/>
    <property type="project" value="UniProtKB-ARBA"/>
</dbReference>
<keyword evidence="1" id="KW-0472">Membrane</keyword>
<evidence type="ECO:0000256" key="1">
    <source>
        <dbReference type="SAM" id="Phobius"/>
    </source>
</evidence>
<feature type="transmembrane region" description="Helical" evidence="1">
    <location>
        <begin position="74"/>
        <end position="92"/>
    </location>
</feature>
<feature type="domain" description="CAAX prenyl protease 2/Lysostaphin resistance protein A-like" evidence="2">
    <location>
        <begin position="111"/>
        <end position="196"/>
    </location>
</feature>
<feature type="transmembrane region" description="Helical" evidence="1">
    <location>
        <begin position="112"/>
        <end position="131"/>
    </location>
</feature>
<gene>
    <name evidence="3" type="ORF">LPB301_10545</name>
</gene>
<name>A0A1B8TU83_9FLAO</name>
<organism evidence="3 4">
    <name type="scientific">Polaribacter reichenbachii</name>
    <dbReference type="NCBI Taxonomy" id="996801"/>
    <lineage>
        <taxon>Bacteria</taxon>
        <taxon>Pseudomonadati</taxon>
        <taxon>Bacteroidota</taxon>
        <taxon>Flavobacteriia</taxon>
        <taxon>Flavobacteriales</taxon>
        <taxon>Flavobacteriaceae</taxon>
    </lineage>
</organism>
<feature type="transmembrane region" description="Helical" evidence="1">
    <location>
        <begin position="195"/>
        <end position="212"/>
    </location>
</feature>
<feature type="transmembrane region" description="Helical" evidence="1">
    <location>
        <begin position="12"/>
        <end position="31"/>
    </location>
</feature>
<evidence type="ECO:0000259" key="2">
    <source>
        <dbReference type="Pfam" id="PF02517"/>
    </source>
</evidence>
<dbReference type="GO" id="GO:0004175">
    <property type="term" value="F:endopeptidase activity"/>
    <property type="evidence" value="ECO:0007669"/>
    <property type="project" value="UniProtKB-ARBA"/>
</dbReference>
<dbReference type="RefSeq" id="WP_068361327.1">
    <property type="nucleotide sequence ID" value="NZ_CP019337.1"/>
</dbReference>
<comment type="caution">
    <text evidence="3">The sequence shown here is derived from an EMBL/GenBank/DDBJ whole genome shotgun (WGS) entry which is preliminary data.</text>
</comment>
<feature type="transmembrane region" description="Helical" evidence="1">
    <location>
        <begin position="143"/>
        <end position="160"/>
    </location>
</feature>
<dbReference type="EMBL" id="LSFL01000035">
    <property type="protein sequence ID" value="OBY63261.1"/>
    <property type="molecule type" value="Genomic_DNA"/>
</dbReference>
<dbReference type="STRING" id="996801.BW723_05165"/>
<keyword evidence="1" id="KW-1133">Transmembrane helix</keyword>
<reference evidence="4" key="1">
    <citation type="submission" date="2016-02" db="EMBL/GenBank/DDBJ databases">
        <title>Paenibacillus sp. LPB0068, isolated from Crassostrea gigas.</title>
        <authorList>
            <person name="Shin S.-K."/>
            <person name="Yi H."/>
        </authorList>
    </citation>
    <scope>NUCLEOTIDE SEQUENCE [LARGE SCALE GENOMIC DNA]</scope>
    <source>
        <strain evidence="4">KCTC 23969</strain>
    </source>
</reference>
<sequence length="213" mass="24965">MKPFLTTLNKIKFIEIIVLFIVIPIVLLLPISIIFKVIFVVLGVVYISLISIFKEKFSKVKTDKKSNKKAILEIAIRFIIIALLTTLVLYYQDKEQLFNVMLNKPDLWLKFSGIYILFSVIPQELIYRTYFVKRYQKLIEKKGLFILINALLFSFAHIWFQSFTVLAFTFVGSLLFTTTYLKTKSTWLVILEHSIYGVWLYTVGFGELFMFPV</sequence>
<dbReference type="OrthoDB" id="9805801at2"/>
<proteinExistence type="predicted"/>
<accession>A0A1B8TU83</accession>
<feature type="transmembrane region" description="Helical" evidence="1">
    <location>
        <begin position="166"/>
        <end position="183"/>
    </location>
</feature>
<dbReference type="AlphaFoldDB" id="A0A1B8TU83"/>
<dbReference type="KEGG" id="prn:BW723_05165"/>
<evidence type="ECO:0000313" key="4">
    <source>
        <dbReference type="Proteomes" id="UP000092612"/>
    </source>
</evidence>
<keyword evidence="1" id="KW-0812">Transmembrane</keyword>
<dbReference type="InterPro" id="IPR003675">
    <property type="entry name" value="Rce1/LyrA-like_dom"/>
</dbReference>
<keyword evidence="4" id="KW-1185">Reference proteome</keyword>